<evidence type="ECO:0000256" key="9">
    <source>
        <dbReference type="ARBA" id="ARBA00023014"/>
    </source>
</evidence>
<dbReference type="EMBL" id="PVTI01000003">
    <property type="protein sequence ID" value="PRY62856.1"/>
    <property type="molecule type" value="Genomic_DNA"/>
</dbReference>
<keyword evidence="3" id="KW-0285">Flavoprotein</keyword>
<dbReference type="GO" id="GO:0004324">
    <property type="term" value="F:ferredoxin-NADP+ reductase activity"/>
    <property type="evidence" value="ECO:0007669"/>
    <property type="project" value="UniProtKB-EC"/>
</dbReference>
<dbReference type="AlphaFoldDB" id="A0A2T0UY57"/>
<sequence>MPYVVTQPCCADASCVAACPVNCIHPAPGEPGFGQAEMLFIDAKTCVGCGACVTACPVGAIVPENALDPSQFAFKDLAAEYYADQPHDDRWPLAIIESQRRIARPGPFRVAVVGAGPAGLYTADELLAHPEVEQVDVIERLDVPHGLARHGVAADHGSTRQVTRLFESIESEPRFQYVLGVDVGTDVTLAQLRSRYDAVVYAVGASSDRSLDIEGEELRGSLGAAEVVGWANSHPERAGLDVPLDHERAVVIGNGNVALDVARLLTRDTETVLAATDINRDALAQLRASSVREVVVLGRRGPNEAAFSTPELIGLAGLEDVDVVVEADPADIDTSTAGGRVLAELAGRPVPSTDSGRRRIVLRFQTSPVELLGDDRVTGVRVVHNDLVPDEDGVVHAMATELETVIDAGLVVRAIGHRALAVDGLPQDPRTGVVENERGRVEPGVYVTGWVKRGPSGFIGTNKSCAQETVASLLDDLDAGLPVPTEPALASVGAAATATPTRTRRPRIAQLTTLGRTR</sequence>
<comment type="catalytic activity">
    <reaction evidence="10">
        <text>2 reduced [2Fe-2S]-[ferredoxin] + NADP(+) + H(+) = 2 oxidized [2Fe-2S]-[ferredoxin] + NADPH</text>
        <dbReference type="Rhea" id="RHEA:20125"/>
        <dbReference type="Rhea" id="RHEA-COMP:10000"/>
        <dbReference type="Rhea" id="RHEA-COMP:10001"/>
        <dbReference type="ChEBI" id="CHEBI:15378"/>
        <dbReference type="ChEBI" id="CHEBI:33737"/>
        <dbReference type="ChEBI" id="CHEBI:33738"/>
        <dbReference type="ChEBI" id="CHEBI:57783"/>
        <dbReference type="ChEBI" id="CHEBI:58349"/>
        <dbReference type="EC" id="1.18.1.2"/>
    </reaction>
</comment>
<dbReference type="EC" id="1.18.1.2" evidence="2"/>
<dbReference type="PANTHER" id="PTHR48467:SF1">
    <property type="entry name" value="GLUTAMATE SYNTHASE 1 [NADH], CHLOROPLASTIC-LIKE"/>
    <property type="match status" value="1"/>
</dbReference>
<keyword evidence="4" id="KW-0479">Metal-binding</keyword>
<dbReference type="Gene3D" id="3.40.50.720">
    <property type="entry name" value="NAD(P)-binding Rossmann-like Domain"/>
    <property type="match status" value="1"/>
</dbReference>
<keyword evidence="6" id="KW-0521">NADP</keyword>
<dbReference type="OrthoDB" id="289202at2"/>
<comment type="caution">
    <text evidence="12">The sequence shown here is derived from an EMBL/GenBank/DDBJ whole genome shotgun (WGS) entry which is preliminary data.</text>
</comment>
<dbReference type="InterPro" id="IPR017896">
    <property type="entry name" value="4Fe4S_Fe-S-bd"/>
</dbReference>
<accession>A0A2T0UY57</accession>
<dbReference type="Proteomes" id="UP000237822">
    <property type="component" value="Unassembled WGS sequence"/>
</dbReference>
<keyword evidence="5" id="KW-0274">FAD</keyword>
<gene>
    <name evidence="12" type="ORF">BCF74_10363</name>
</gene>
<name>A0A2T0UY57_9MICO</name>
<dbReference type="RefSeq" id="WP_106296433.1">
    <property type="nucleotide sequence ID" value="NZ_PVTI01000003.1"/>
</dbReference>
<protein>
    <recommendedName>
        <fullName evidence="2">ferredoxin--NADP(+) reductase</fullName>
        <ecNumber evidence="2">1.18.1.2</ecNumber>
    </recommendedName>
</protein>
<dbReference type="Pfam" id="PF07992">
    <property type="entry name" value="Pyr_redox_2"/>
    <property type="match status" value="1"/>
</dbReference>
<dbReference type="SUPFAM" id="SSF51971">
    <property type="entry name" value="Nucleotide-binding domain"/>
    <property type="match status" value="1"/>
</dbReference>
<evidence type="ECO:0000259" key="11">
    <source>
        <dbReference type="PROSITE" id="PS51379"/>
    </source>
</evidence>
<keyword evidence="7" id="KW-0560">Oxidoreductase</keyword>
<dbReference type="PANTHER" id="PTHR48467">
    <property type="entry name" value="GLUTAMATE SYNTHASE 1 [NADH], CHLOROPLASTIC-LIKE"/>
    <property type="match status" value="1"/>
</dbReference>
<dbReference type="InterPro" id="IPR055275">
    <property type="entry name" value="Ferredox_Rdtase"/>
</dbReference>
<dbReference type="InterPro" id="IPR017900">
    <property type="entry name" value="4Fe4S_Fe_S_CS"/>
</dbReference>
<dbReference type="PROSITE" id="PS51379">
    <property type="entry name" value="4FE4S_FER_2"/>
    <property type="match status" value="2"/>
</dbReference>
<dbReference type="SUPFAM" id="SSF54862">
    <property type="entry name" value="4Fe-4S ferredoxins"/>
    <property type="match status" value="1"/>
</dbReference>
<organism evidence="12 13">
    <name type="scientific">Knoellia remsis</name>
    <dbReference type="NCBI Taxonomy" id="407159"/>
    <lineage>
        <taxon>Bacteria</taxon>
        <taxon>Bacillati</taxon>
        <taxon>Actinomycetota</taxon>
        <taxon>Actinomycetes</taxon>
        <taxon>Micrococcales</taxon>
        <taxon>Intrasporangiaceae</taxon>
        <taxon>Knoellia</taxon>
    </lineage>
</organism>
<keyword evidence="8" id="KW-0408">Iron</keyword>
<evidence type="ECO:0000256" key="10">
    <source>
        <dbReference type="ARBA" id="ARBA00047776"/>
    </source>
</evidence>
<dbReference type="InterPro" id="IPR023753">
    <property type="entry name" value="FAD/NAD-binding_dom"/>
</dbReference>
<keyword evidence="9" id="KW-0411">Iron-sulfur</keyword>
<dbReference type="CDD" id="cd04410">
    <property type="entry name" value="DMSOR_beta-like"/>
    <property type="match status" value="1"/>
</dbReference>
<evidence type="ECO:0000256" key="6">
    <source>
        <dbReference type="ARBA" id="ARBA00022857"/>
    </source>
</evidence>
<evidence type="ECO:0000256" key="3">
    <source>
        <dbReference type="ARBA" id="ARBA00022630"/>
    </source>
</evidence>
<dbReference type="InterPro" id="IPR036188">
    <property type="entry name" value="FAD/NAD-bd_sf"/>
</dbReference>
<evidence type="ECO:0000256" key="7">
    <source>
        <dbReference type="ARBA" id="ARBA00023002"/>
    </source>
</evidence>
<feature type="domain" description="4Fe-4S ferredoxin-type" evidence="11">
    <location>
        <begin position="37"/>
        <end position="66"/>
    </location>
</feature>
<evidence type="ECO:0000256" key="2">
    <source>
        <dbReference type="ARBA" id="ARBA00013223"/>
    </source>
</evidence>
<dbReference type="GO" id="GO:0046872">
    <property type="term" value="F:metal ion binding"/>
    <property type="evidence" value="ECO:0007669"/>
    <property type="project" value="UniProtKB-KW"/>
</dbReference>
<dbReference type="Pfam" id="PF00037">
    <property type="entry name" value="Fer4"/>
    <property type="match status" value="1"/>
</dbReference>
<dbReference type="GO" id="GO:0051536">
    <property type="term" value="F:iron-sulfur cluster binding"/>
    <property type="evidence" value="ECO:0007669"/>
    <property type="project" value="UniProtKB-KW"/>
</dbReference>
<dbReference type="Gene3D" id="3.50.50.60">
    <property type="entry name" value="FAD/NAD(P)-binding domain"/>
    <property type="match status" value="1"/>
</dbReference>
<evidence type="ECO:0000256" key="5">
    <source>
        <dbReference type="ARBA" id="ARBA00022827"/>
    </source>
</evidence>
<keyword evidence="13" id="KW-1185">Reference proteome</keyword>
<dbReference type="Gene3D" id="3.30.70.20">
    <property type="match status" value="1"/>
</dbReference>
<dbReference type="PRINTS" id="PR00419">
    <property type="entry name" value="ADXRDTASE"/>
</dbReference>
<evidence type="ECO:0000256" key="8">
    <source>
        <dbReference type="ARBA" id="ARBA00023004"/>
    </source>
</evidence>
<evidence type="ECO:0000313" key="13">
    <source>
        <dbReference type="Proteomes" id="UP000237822"/>
    </source>
</evidence>
<dbReference type="PROSITE" id="PS00198">
    <property type="entry name" value="4FE4S_FER_1"/>
    <property type="match status" value="1"/>
</dbReference>
<reference evidence="12 13" key="1">
    <citation type="submission" date="2018-03" db="EMBL/GenBank/DDBJ databases">
        <title>Genomic Encyclopedia of Archaeal and Bacterial Type Strains, Phase II (KMG-II): from individual species to whole genera.</title>
        <authorList>
            <person name="Goeker M."/>
        </authorList>
    </citation>
    <scope>NUCLEOTIDE SEQUENCE [LARGE SCALE GENOMIC DNA]</scope>
    <source>
        <strain evidence="12 13">ATCC BAA-1496</strain>
    </source>
</reference>
<proteinExistence type="predicted"/>
<comment type="cofactor">
    <cofactor evidence="1">
        <name>FAD</name>
        <dbReference type="ChEBI" id="CHEBI:57692"/>
    </cofactor>
</comment>
<evidence type="ECO:0000256" key="1">
    <source>
        <dbReference type="ARBA" id="ARBA00001974"/>
    </source>
</evidence>
<evidence type="ECO:0000256" key="4">
    <source>
        <dbReference type="ARBA" id="ARBA00022723"/>
    </source>
</evidence>
<feature type="domain" description="4Fe-4S ferredoxin-type" evidence="11">
    <location>
        <begin position="1"/>
        <end position="29"/>
    </location>
</feature>
<evidence type="ECO:0000313" key="12">
    <source>
        <dbReference type="EMBL" id="PRY62856.1"/>
    </source>
</evidence>